<proteinExistence type="predicted"/>
<dbReference type="RefSeq" id="WP_010779033.1">
    <property type="nucleotide sequence ID" value="NZ_ASWH01000002.1"/>
</dbReference>
<feature type="binding site" evidence="1">
    <location>
        <position position="282"/>
    </location>
    <ligand>
        <name>Mg(2+)</name>
        <dbReference type="ChEBI" id="CHEBI:18420"/>
        <label>1</label>
    </ligand>
</feature>
<dbReference type="Pfam" id="PF03747">
    <property type="entry name" value="ADP_ribosyl_GH"/>
    <property type="match status" value="1"/>
</dbReference>
<dbReference type="AlphaFoldDB" id="R2VLL7"/>
<dbReference type="PANTHER" id="PTHR16222">
    <property type="entry name" value="ADP-RIBOSYLGLYCOHYDROLASE"/>
    <property type="match status" value="1"/>
</dbReference>
<feature type="binding site" evidence="1">
    <location>
        <position position="283"/>
    </location>
    <ligand>
        <name>Mg(2+)</name>
        <dbReference type="ChEBI" id="CHEBI:18420"/>
        <label>1</label>
    </ligand>
</feature>
<keyword evidence="1" id="KW-0460">Magnesium</keyword>
<comment type="cofactor">
    <cofactor evidence="1">
        <name>Mg(2+)</name>
        <dbReference type="ChEBI" id="CHEBI:18420"/>
    </cofactor>
    <text evidence="1">Binds 2 magnesium ions per subunit.</text>
</comment>
<evidence type="ECO:0000313" key="4">
    <source>
        <dbReference type="Proteomes" id="UP000013750"/>
    </source>
</evidence>
<keyword evidence="1" id="KW-0479">Metal-binding</keyword>
<dbReference type="Gene3D" id="1.10.4080.10">
    <property type="entry name" value="ADP-ribosylation/Crystallin J1"/>
    <property type="match status" value="1"/>
</dbReference>
<dbReference type="PATRIC" id="fig|1158614.3.peg.600"/>
<dbReference type="InterPro" id="IPR005502">
    <property type="entry name" value="Ribosyl_crysJ1"/>
</dbReference>
<evidence type="ECO:0000313" key="5">
    <source>
        <dbReference type="Proteomes" id="UP000014160"/>
    </source>
</evidence>
<evidence type="ECO:0000313" key="3">
    <source>
        <dbReference type="EMBL" id="EOW79637.1"/>
    </source>
</evidence>
<dbReference type="PANTHER" id="PTHR16222:SF12">
    <property type="entry name" value="ADP-RIBOSYLGLYCOHYDROLASE-RELATED"/>
    <property type="match status" value="1"/>
</dbReference>
<reference evidence="2 4" key="1">
    <citation type="submission" date="2013-02" db="EMBL/GenBank/DDBJ databases">
        <title>The Genome Sequence of Enterococcus gilvus ATCC BAA-350.</title>
        <authorList>
            <consortium name="The Broad Institute Genome Sequencing Platform"/>
            <consortium name="The Broad Institute Genome Sequencing Center for Infectious Disease"/>
            <person name="Earl A.M."/>
            <person name="Gilmore M.S."/>
            <person name="Lebreton F."/>
            <person name="Walker B."/>
            <person name="Young S.K."/>
            <person name="Zeng Q."/>
            <person name="Gargeya S."/>
            <person name="Fitzgerald M."/>
            <person name="Haas B."/>
            <person name="Abouelleil A."/>
            <person name="Alvarado L."/>
            <person name="Arachchi H.M."/>
            <person name="Berlin A.M."/>
            <person name="Chapman S.B."/>
            <person name="Dewar J."/>
            <person name="Goldberg J."/>
            <person name="Griggs A."/>
            <person name="Gujja S."/>
            <person name="Hansen M."/>
            <person name="Howarth C."/>
            <person name="Imamovic A."/>
            <person name="Larimer J."/>
            <person name="McCowan C."/>
            <person name="Murphy C."/>
            <person name="Neiman D."/>
            <person name="Pearson M."/>
            <person name="Priest M."/>
            <person name="Roberts A."/>
            <person name="Saif S."/>
            <person name="Shea T."/>
            <person name="Sisk P."/>
            <person name="Sykes S."/>
            <person name="Wortman J."/>
            <person name="Nusbaum C."/>
            <person name="Birren B."/>
        </authorList>
    </citation>
    <scope>NUCLEOTIDE SEQUENCE [LARGE SCALE GENOMIC DNA]</scope>
    <source>
        <strain evidence="2 4">ATCC BAA-350</strain>
    </source>
</reference>
<feature type="binding site" evidence="1">
    <location>
        <position position="60"/>
    </location>
    <ligand>
        <name>Mg(2+)</name>
        <dbReference type="ChEBI" id="CHEBI:18420"/>
        <label>1</label>
    </ligand>
</feature>
<dbReference type="InterPro" id="IPR050792">
    <property type="entry name" value="ADP-ribosylglycohydrolase"/>
</dbReference>
<dbReference type="OrthoDB" id="9798107at2"/>
<dbReference type="Proteomes" id="UP000014160">
    <property type="component" value="Unassembled WGS sequence"/>
</dbReference>
<dbReference type="HOGENOM" id="CLU_024566_3_0_9"/>
<dbReference type="eggNOG" id="COG1397">
    <property type="taxonomic scope" value="Bacteria"/>
</dbReference>
<keyword evidence="5" id="KW-1185">Reference proteome</keyword>
<dbReference type="EMBL" id="AJDQ01000003">
    <property type="protein sequence ID" value="EOI58511.1"/>
    <property type="molecule type" value="Genomic_DNA"/>
</dbReference>
<dbReference type="InterPro" id="IPR036705">
    <property type="entry name" value="Ribosyl_crysJ1_sf"/>
</dbReference>
<evidence type="ECO:0000313" key="2">
    <source>
        <dbReference type="EMBL" id="EOI58511.1"/>
    </source>
</evidence>
<protein>
    <recommendedName>
        <fullName evidence="6">ADP-ribosylglycohydrolase</fullName>
    </recommendedName>
</protein>
<sequence length="330" mass="35714">MREKIWGVLVAGALGDAMGMPTECWSQEKIRQNFPNGVTELIASNENDVFGRKLAAGAITDDTLNVLMILSMIKKNQGQIRVADYIAELREWNDNSPVSAFVSGPSTLKALDKIAQGVPIEETGVTGTTNGASMKIAPIGIISDYQDLPTLVKNVAEICLPTHNTTIAIAGASAVAAAISYTVRGGQSTDEIWSLAFEAINAAKTYGHDFPSASLTFRMNQARKILRQETDDQIILQRLYHEIGTGMETIETIPSAFVIVEMAKGDPLRAAQLSASLGWDTDTIGAISAAICGGMNPKMPREMIRQIEEVNQLDFDQLAEELLPFVKEAK</sequence>
<organism evidence="2 4">
    <name type="scientific">Enterococcus gilvus ATCC BAA-350</name>
    <dbReference type="NCBI Taxonomy" id="1158614"/>
    <lineage>
        <taxon>Bacteria</taxon>
        <taxon>Bacillati</taxon>
        <taxon>Bacillota</taxon>
        <taxon>Bacilli</taxon>
        <taxon>Lactobacillales</taxon>
        <taxon>Enterococcaceae</taxon>
        <taxon>Enterococcus</taxon>
    </lineage>
</organism>
<dbReference type="GO" id="GO:0046872">
    <property type="term" value="F:metal ion binding"/>
    <property type="evidence" value="ECO:0007669"/>
    <property type="project" value="UniProtKB-KW"/>
</dbReference>
<feature type="binding site" evidence="1">
    <location>
        <position position="62"/>
    </location>
    <ligand>
        <name>Mg(2+)</name>
        <dbReference type="ChEBI" id="CHEBI:18420"/>
        <label>1</label>
    </ligand>
</feature>
<evidence type="ECO:0008006" key="6">
    <source>
        <dbReference type="Google" id="ProtNLM"/>
    </source>
</evidence>
<accession>R2VLL7</accession>
<comment type="caution">
    <text evidence="2">The sequence shown here is derived from an EMBL/GenBank/DDBJ whole genome shotgun (WGS) entry which is preliminary data.</text>
</comment>
<name>R2VLL7_9ENTE</name>
<dbReference type="Proteomes" id="UP000013750">
    <property type="component" value="Unassembled WGS sequence"/>
</dbReference>
<feature type="binding site" evidence="1">
    <location>
        <position position="280"/>
    </location>
    <ligand>
        <name>Mg(2+)</name>
        <dbReference type="ChEBI" id="CHEBI:18420"/>
        <label>1</label>
    </ligand>
</feature>
<dbReference type="SUPFAM" id="SSF101478">
    <property type="entry name" value="ADP-ribosylglycohydrolase"/>
    <property type="match status" value="1"/>
</dbReference>
<reference evidence="3 5" key="2">
    <citation type="submission" date="2013-03" db="EMBL/GenBank/DDBJ databases">
        <title>The Genome Sequence of Enterococcus gilvus ATCC BAA-350 (PacBio/Illumina hybrid assembly).</title>
        <authorList>
            <consortium name="The Broad Institute Genomics Platform"/>
            <consortium name="The Broad Institute Genome Sequencing Center for Infectious Disease"/>
            <person name="Earl A."/>
            <person name="Russ C."/>
            <person name="Gilmore M."/>
            <person name="Surin D."/>
            <person name="Walker B."/>
            <person name="Young S."/>
            <person name="Zeng Q."/>
            <person name="Gargeya S."/>
            <person name="Fitzgerald M."/>
            <person name="Haas B."/>
            <person name="Abouelleil A."/>
            <person name="Allen A.W."/>
            <person name="Alvarado L."/>
            <person name="Arachchi H.M."/>
            <person name="Berlin A.M."/>
            <person name="Chapman S.B."/>
            <person name="Gainer-Dewar J."/>
            <person name="Goldberg J."/>
            <person name="Griggs A."/>
            <person name="Gujja S."/>
            <person name="Hansen M."/>
            <person name="Howarth C."/>
            <person name="Imamovic A."/>
            <person name="Ireland A."/>
            <person name="Larimer J."/>
            <person name="McCowan C."/>
            <person name="Murphy C."/>
            <person name="Pearson M."/>
            <person name="Poon T.W."/>
            <person name="Priest M."/>
            <person name="Roberts A."/>
            <person name="Saif S."/>
            <person name="Shea T."/>
            <person name="Sisk P."/>
            <person name="Sykes S."/>
            <person name="Wortman J."/>
            <person name="Nusbaum C."/>
            <person name="Birren B."/>
        </authorList>
    </citation>
    <scope>NUCLEOTIDE SEQUENCE [LARGE SCALE GENOMIC DNA]</scope>
    <source>
        <strain evidence="3 5">ATCC BAA-350</strain>
    </source>
</reference>
<gene>
    <name evidence="3" type="ORF">I592_03777</name>
    <name evidence="2" type="ORF">UKC_00584</name>
</gene>
<dbReference type="EMBL" id="ASWH01000002">
    <property type="protein sequence ID" value="EOW79637.1"/>
    <property type="molecule type" value="Genomic_DNA"/>
</dbReference>
<evidence type="ECO:0000256" key="1">
    <source>
        <dbReference type="PIRSR" id="PIRSR605502-1"/>
    </source>
</evidence>
<feature type="binding site" evidence="1">
    <location>
        <position position="61"/>
    </location>
    <ligand>
        <name>Mg(2+)</name>
        <dbReference type="ChEBI" id="CHEBI:18420"/>
        <label>1</label>
    </ligand>
</feature>